<organism evidence="1">
    <name type="scientific">marine metagenome</name>
    <dbReference type="NCBI Taxonomy" id="408172"/>
    <lineage>
        <taxon>unclassified sequences</taxon>
        <taxon>metagenomes</taxon>
        <taxon>ecological metagenomes</taxon>
    </lineage>
</organism>
<protein>
    <recommendedName>
        <fullName evidence="2">SGNH domain-containing protein</fullName>
    </recommendedName>
</protein>
<name>A0A381RG21_9ZZZZ</name>
<proteinExistence type="predicted"/>
<gene>
    <name evidence="1" type="ORF">METZ01_LOCUS43534</name>
</gene>
<accession>A0A381RG21</accession>
<evidence type="ECO:0000313" key="1">
    <source>
        <dbReference type="EMBL" id="SUZ90680.1"/>
    </source>
</evidence>
<sequence length="216" mass="25370">MGCSFSLGAYELGAPRHDGVRFVPDHPIHGSKGWYHYVDYFKNAKVTVIDFPGQGYWSWYSLLLMLEGTNRLNYDEMWLQETDSPRAKLVDLQKIELDWDRGRSEIDNITRFTVNNANTHEMHLNPYDFYETLEKNIAQNIQELCIKKGMSGYVWTMYQPIMKCKEFTRLPLVNIHNELRKEELLVYDANDSHQTEEGNKYIGKLINEALCIDMMK</sequence>
<reference evidence="1" key="1">
    <citation type="submission" date="2018-05" db="EMBL/GenBank/DDBJ databases">
        <authorList>
            <person name="Lanie J.A."/>
            <person name="Ng W.-L."/>
            <person name="Kazmierczak K.M."/>
            <person name="Andrzejewski T.M."/>
            <person name="Davidsen T.M."/>
            <person name="Wayne K.J."/>
            <person name="Tettelin H."/>
            <person name="Glass J.I."/>
            <person name="Rusch D."/>
            <person name="Podicherti R."/>
            <person name="Tsui H.-C.T."/>
            <person name="Winkler M.E."/>
        </authorList>
    </citation>
    <scope>NUCLEOTIDE SEQUENCE</scope>
</reference>
<dbReference type="EMBL" id="UINC01001914">
    <property type="protein sequence ID" value="SUZ90680.1"/>
    <property type="molecule type" value="Genomic_DNA"/>
</dbReference>
<dbReference type="AlphaFoldDB" id="A0A381RG21"/>
<evidence type="ECO:0008006" key="2">
    <source>
        <dbReference type="Google" id="ProtNLM"/>
    </source>
</evidence>